<dbReference type="RefSeq" id="WP_005366924.1">
    <property type="nucleotide sequence ID" value="NZ_CH902599.1"/>
</dbReference>
<keyword evidence="2 7" id="KW-0479">Metal-binding</keyword>
<evidence type="ECO:0000256" key="1">
    <source>
        <dbReference type="ARBA" id="ARBA00006622"/>
    </source>
</evidence>
<reference evidence="8 9" key="1">
    <citation type="journal article" date="2009" name="Proc. Natl. Acad. Sci. U.S.A.">
        <title>The genomic basis of trophic strategy in marine bacteria.</title>
        <authorList>
            <person name="Lauro F.M."/>
            <person name="McDougald D."/>
            <person name="Thomas T."/>
            <person name="Williams T.J."/>
            <person name="Egan S."/>
            <person name="Rice S."/>
            <person name="DeMaere M.Z."/>
            <person name="Ting L."/>
            <person name="Ertan H."/>
            <person name="Johnson J."/>
            <person name="Ferriera S."/>
            <person name="Lapidus A."/>
            <person name="Anderson I."/>
            <person name="Kyrpides N."/>
            <person name="Munk A.C."/>
            <person name="Detter C."/>
            <person name="Han C.S."/>
            <person name="Brown M.V."/>
            <person name="Robb F.T."/>
            <person name="Kjelleberg S."/>
            <person name="Cavicchioli R."/>
        </authorList>
    </citation>
    <scope>NUCLEOTIDE SEQUENCE [LARGE SCALE GENOMIC DNA]</scope>
    <source>
        <strain evidence="8 9">S14</strain>
    </source>
</reference>
<keyword evidence="3" id="KW-0223">Dioxygenase</keyword>
<proteinExistence type="inferred from homology"/>
<evidence type="ECO:0000256" key="4">
    <source>
        <dbReference type="ARBA" id="ARBA00023002"/>
    </source>
</evidence>
<evidence type="ECO:0000313" key="9">
    <source>
        <dbReference type="Proteomes" id="UP000001603"/>
    </source>
</evidence>
<dbReference type="OrthoDB" id="7059163at2"/>
<keyword evidence="5 7" id="KW-0408">Iron</keyword>
<dbReference type="eggNOG" id="COG5553">
    <property type="taxonomic scope" value="Bacteria"/>
</dbReference>
<keyword evidence="6" id="KW-0883">Thioether bond</keyword>
<gene>
    <name evidence="8" type="ORF">VAS14_16267</name>
</gene>
<feature type="binding site" evidence="7">
    <location>
        <position position="99"/>
    </location>
    <ligand>
        <name>Fe cation</name>
        <dbReference type="ChEBI" id="CHEBI:24875"/>
        <note>catalytic</note>
    </ligand>
</feature>
<evidence type="ECO:0000256" key="5">
    <source>
        <dbReference type="ARBA" id="ARBA00023004"/>
    </source>
</evidence>
<feature type="binding site" evidence="7">
    <location>
        <position position="97"/>
    </location>
    <ligand>
        <name>Fe cation</name>
        <dbReference type="ChEBI" id="CHEBI:24875"/>
        <note>catalytic</note>
    </ligand>
</feature>
<dbReference type="PANTHER" id="PTHR12918">
    <property type="entry name" value="CYSTEINE DIOXYGENASE"/>
    <property type="match status" value="1"/>
</dbReference>
<dbReference type="PANTHER" id="PTHR12918:SF1">
    <property type="entry name" value="CYSTEINE DIOXYGENASE TYPE 1"/>
    <property type="match status" value="1"/>
</dbReference>
<dbReference type="Gene3D" id="2.60.120.10">
    <property type="entry name" value="Jelly Rolls"/>
    <property type="match status" value="1"/>
</dbReference>
<evidence type="ECO:0000256" key="7">
    <source>
        <dbReference type="PIRSR" id="PIRSR610300-51"/>
    </source>
</evidence>
<dbReference type="EMBL" id="AAOJ01000008">
    <property type="protein sequence ID" value="EAS63353.1"/>
    <property type="molecule type" value="Genomic_DNA"/>
</dbReference>
<keyword evidence="4" id="KW-0560">Oxidoreductase</keyword>
<protein>
    <recommendedName>
        <fullName evidence="10">Cysteine dioxygenase</fullName>
    </recommendedName>
</protein>
<dbReference type="AlphaFoldDB" id="Q1ZM87"/>
<evidence type="ECO:0000256" key="3">
    <source>
        <dbReference type="ARBA" id="ARBA00022964"/>
    </source>
</evidence>
<name>Q1ZM87_PHOAS</name>
<dbReference type="HOGENOM" id="CLU_119048_0_0_6"/>
<dbReference type="InterPro" id="IPR010300">
    <property type="entry name" value="CDO_1"/>
</dbReference>
<evidence type="ECO:0000256" key="6">
    <source>
        <dbReference type="PIRSR" id="PIRSR610300-50"/>
    </source>
</evidence>
<evidence type="ECO:0008006" key="10">
    <source>
        <dbReference type="Google" id="ProtNLM"/>
    </source>
</evidence>
<evidence type="ECO:0000256" key="2">
    <source>
        <dbReference type="ARBA" id="ARBA00022723"/>
    </source>
</evidence>
<feature type="binding site" evidence="7">
    <location>
        <position position="148"/>
    </location>
    <ligand>
        <name>Fe cation</name>
        <dbReference type="ChEBI" id="CHEBI:24875"/>
        <note>catalytic</note>
    </ligand>
</feature>
<accession>Q1ZM87</accession>
<comment type="similarity">
    <text evidence="1">Belongs to the cysteine dioxygenase family.</text>
</comment>
<dbReference type="SUPFAM" id="SSF51182">
    <property type="entry name" value="RmlC-like cupins"/>
    <property type="match status" value="1"/>
</dbReference>
<organism evidence="8 9">
    <name type="scientific">Photobacterium angustum (strain S14 / CCUG 15956)</name>
    <name type="common">Vibrio sp. (strain S14 / CCUG 15956)</name>
    <dbReference type="NCBI Taxonomy" id="314292"/>
    <lineage>
        <taxon>Bacteria</taxon>
        <taxon>Pseudomonadati</taxon>
        <taxon>Pseudomonadota</taxon>
        <taxon>Gammaproteobacteria</taxon>
        <taxon>Vibrionales</taxon>
        <taxon>Vibrionaceae</taxon>
        <taxon>Photobacterium</taxon>
    </lineage>
</organism>
<dbReference type="CDD" id="cd10548">
    <property type="entry name" value="cupin_CDO"/>
    <property type="match status" value="1"/>
</dbReference>
<dbReference type="GO" id="GO:0016702">
    <property type="term" value="F:oxidoreductase activity, acting on single donors with incorporation of molecular oxygen, incorporation of two atoms of oxygen"/>
    <property type="evidence" value="ECO:0007669"/>
    <property type="project" value="InterPro"/>
</dbReference>
<dbReference type="GO" id="GO:0008198">
    <property type="term" value="F:ferrous iron binding"/>
    <property type="evidence" value="ECO:0007669"/>
    <property type="project" value="TreeGrafter"/>
</dbReference>
<comment type="caution">
    <text evidence="8">The sequence shown here is derived from an EMBL/GenBank/DDBJ whole genome shotgun (WGS) entry which is preliminary data.</text>
</comment>
<feature type="cross-link" description="3'-(S-cysteinyl)-tyrosine (Cys-Tyr)" evidence="6">
    <location>
        <begin position="104"/>
        <end position="166"/>
    </location>
</feature>
<dbReference type="InterPro" id="IPR011051">
    <property type="entry name" value="RmlC_Cupin_sf"/>
</dbReference>
<evidence type="ECO:0000313" key="8">
    <source>
        <dbReference type="EMBL" id="EAS63353.1"/>
    </source>
</evidence>
<dbReference type="Proteomes" id="UP000001603">
    <property type="component" value="Unassembled WGS sequence"/>
</dbReference>
<sequence>MKKALHNKESQTFLKSLISNQNKLSYQDIINQLAHTKKTLSKATIRYILENLYIDEKEIRSLAEFEIDTYCRKRLFKNAHCEVLILSWLNGQRSKIHDHLGSICGVKILSGQAIETTFVRINNQHIFAIKSECYEQGDVIVSIDNDIHQISNLQDNYKELITLHIYSPPLQNFRLYQLETAKTSWFSSENSYSWFYEI</sequence>
<dbReference type="Pfam" id="PF05995">
    <property type="entry name" value="CDO_I"/>
    <property type="match status" value="1"/>
</dbReference>
<dbReference type="InterPro" id="IPR014710">
    <property type="entry name" value="RmlC-like_jellyroll"/>
</dbReference>